<gene>
    <name evidence="1" type="ORF">DVK85_04510</name>
</gene>
<dbReference type="KEGG" id="fat:DVK85_04510"/>
<accession>A0A345HAC2</accession>
<name>A0A345HAC2_9FLAO</name>
<sequence>MSFLNIYDKPQDYHYQFSLKAGNVLYYFGKIENDLFILKTDLSGEVLWEKRFSDIYPNVRLSEPTMCDNGDIMILLTEIPAPILLVVATDNTDFVVLRITPTGTIAWKKKYHTPNTGNIYIKRVSTNNYLIKCSSSGLPFGLSSFPFVSLFIKINDLGIVVATKRLDTDNSSNTISINSIKRDLITFDDDYIYLASGNLSYIKLDHNLNLINQFAFANDTNGYHTAYEIKKLSNGKIRIIGKEKFGDNNDYDYFLMELNFLNTTMNQNIMVKRYVDDIGNEYYSGFGLSTEDSLFINRANNNQAVLQKINIADNSTIWTKEITSAPLNLQVSEQEIVCNTVHYPSPTSNVVGLINENMESCISQPYPSPIASLPDVSLSITSDYTVTTNNITVAVTNDVTVSISDITSVKINQCASGDSIDISDNPLFQSPYLYFQAVGSTGTDSTKGIHLRWTLGGTLGDNHIPKGNYAANNVNFNKPNDFVKIYRTPYQKATFTLDLALLPQAVNDQQKFWLYKFNNDTRIFFVYFRNATKYDQVRATINPMTNPSGFIQAYGNEIIEIENKRELFFASKLVVSNTTPTSSLQAEALSVPENQIFVNKSLFFRKTYSSTQLDNVDLISENGRSVRFKPENCTVLQVEFEFYSDFIVNTNSNAAWESLGEYALTLDDELAISQLDPDENNPVKGNWLRFNDEAYVDTDNYVEKWNAPVEEWNRNIKDVVGQYINLSNDPDNPKAVEFFDLNLANDQGGPLTIGSSEDEAGMEISNLDMLLIAGYDYHIARMLGLGTLDLASEVMEGEYIYISEYYTSGSLSNDLSGEVHHLSMSLPTSVNTQRLPLPVALSALVPGFSNEEGEDGSANVDENGYSFDGRKRYIKIFPEQLPQGEINPVFFANEIDFDGSTFTMPIYAGLEYRKVEPGQSDTGIWEKPELSHTKKYLNIDGTSIESYETLPIIIPDYNNPLYTHRQTRSGMYYYSGYGINWFSRATTSDIVLQIETEIKPYNSLLPPTNINALLIVNESPLMFSSQSEQLKLAQINDADKTLIRLTFDYDANNEVINYQIPIDTAVPDSDFVTDPEVLFPDDDEIFAEDVEIFFRNETPKTIYTKVVSVSQDSSPFLSVLQTESYHQIDGMVPSEFPEGTTSQNFIGSLLVMGDQQYIVNNIVETPNGLRFTVYNQQITNSIMGNEVATVGSQPIMTPTIENDGLCTIVENMQNTSSWGAQTNPHSLKVKIGFDGTNSWGVNRELVRFVNDAGLVEKYIEKTRGFWEEATIEKFLENFTFQNSNGELIQKTNTHRGIYKITFNSFSLPQHVQYNNNDVSVEFFNGTVRLYTENNMVSGSLTDSREVFKVFKTENIGTANNLVLYIHDENFQSDGQGNPSVDNNNILIDNNISVNYYPSYKVYLYHDPLHNLTEEKILPEEGEGVHYSIFGLRAVDYDNTNNDNTFYKSRLSVPAIMFAQEIILPQVPNGPQGVLYATRPDFFGKSTYTFTTQFSHKPYSVGFYRSDDQALLSSIYEIETIREIRADLANIGGNQEEYLTDRWQNFLDFDLLSTDGDYSTFPPNLENAYKFPLPNKVKFFDEINFFIQKHNQHYDTSIPLISNDYYGNMALDSIVITMPNSNNLSLLDFVKEAILNVFVPLNEIPVIYNFIHTESGYKPTNKKPVIRDDNGYLLNPRDANSGFEMAPMMKVVGTNKIQFTDFTLDGTTSNLYFYAAKEIGSQMKMSDFSTPLGPIKMVNTNAPEAPKIKSALPVLSNDMLNITSKISFEINAYPLVQNIKKIKLYRTDSRIDAESIYFMTLVKEVDLEADGMDTNNIWKFTDDFSDLEEIPFGDTLFYRVTVSREVEYADDEDNIVIEYAPSQPSKILATIVSESKKPNSPVLSHSFEPIQSYLLKDIVLHWDKMCYKGTYHVYKMNNQGHWVKIHEINTNDENIHLPLEDTNLESSDLTVIDAQANPIYHHFKVITENTAGMFSTEENVLTIWKDVGGIGEMKISHSFVIR</sequence>
<reference evidence="1 2" key="1">
    <citation type="submission" date="2018-07" db="EMBL/GenBank/DDBJ databases">
        <title>Complete genome sequence of Flavobacterium arcticum type strain SM1502T.</title>
        <authorList>
            <person name="Li Y."/>
            <person name="Li D.-D."/>
        </authorList>
    </citation>
    <scope>NUCLEOTIDE SEQUENCE [LARGE SCALE GENOMIC DNA]</scope>
    <source>
        <strain evidence="1 2">SM1502</strain>
    </source>
</reference>
<organism evidence="1 2">
    <name type="scientific">Flavobacterium arcticum</name>
    <dbReference type="NCBI Taxonomy" id="1784713"/>
    <lineage>
        <taxon>Bacteria</taxon>
        <taxon>Pseudomonadati</taxon>
        <taxon>Bacteroidota</taxon>
        <taxon>Flavobacteriia</taxon>
        <taxon>Flavobacteriales</taxon>
        <taxon>Flavobacteriaceae</taxon>
        <taxon>Flavobacterium</taxon>
    </lineage>
</organism>
<dbReference type="RefSeq" id="WP_114677293.1">
    <property type="nucleotide sequence ID" value="NZ_CP031188.1"/>
</dbReference>
<evidence type="ECO:0000313" key="2">
    <source>
        <dbReference type="Proteomes" id="UP000253951"/>
    </source>
</evidence>
<proteinExistence type="predicted"/>
<dbReference type="OrthoDB" id="717548at2"/>
<protein>
    <submittedName>
        <fullName evidence="1">Uncharacterized protein</fullName>
    </submittedName>
</protein>
<dbReference type="Proteomes" id="UP000253951">
    <property type="component" value="Chromosome"/>
</dbReference>
<keyword evidence="2" id="KW-1185">Reference proteome</keyword>
<dbReference type="EMBL" id="CP031188">
    <property type="protein sequence ID" value="AXG73532.1"/>
    <property type="molecule type" value="Genomic_DNA"/>
</dbReference>
<evidence type="ECO:0000313" key="1">
    <source>
        <dbReference type="EMBL" id="AXG73532.1"/>
    </source>
</evidence>